<accession>A0A2P1NKP5</accession>
<organism evidence="3 4">
    <name type="scientific">Pulveribacter suum</name>
    <dbReference type="NCBI Taxonomy" id="2116657"/>
    <lineage>
        <taxon>Bacteria</taxon>
        <taxon>Pseudomonadati</taxon>
        <taxon>Pseudomonadota</taxon>
        <taxon>Betaproteobacteria</taxon>
        <taxon>Burkholderiales</taxon>
        <taxon>Comamonadaceae</taxon>
        <taxon>Pulveribacter</taxon>
    </lineage>
</organism>
<feature type="compositionally biased region" description="Low complexity" evidence="1">
    <location>
        <begin position="94"/>
        <end position="104"/>
    </location>
</feature>
<gene>
    <name evidence="3" type="ORF">C7H73_08170</name>
</gene>
<evidence type="ECO:0000313" key="3">
    <source>
        <dbReference type="EMBL" id="AVP57634.1"/>
    </source>
</evidence>
<sequence length="541" mass="56851">MQRQKTLVALAAAAVVAGAAYGAATWYSGRQVQTAYQQAIAELRTAIGPQAIITDEYRKGFFSAQAHLVLEWTPPAALADEPQEDDDEEDGERPAAAPAAPAAPAQPLRLVVDSDVRHGPLAGARLAAAVVQTRFSLQGLSESAQKALAQVQGPQLTAVRHYSGASDLRLQLPAGEIVDEETALRWQALAYDMHLGRDGRRISGSFQWPGWTLVGPAGSGDEDEDALADAEDAQDADSAASAASAAATAADAAAAAVAASEDAAPRPTRLFTVAATGMQGSFDSTMIEGLWGMGPGTLQLRVAQLQASSAPIKGGAAKPLLDLKDLHAQTEVVSDNATVGYSNRIKAVGSIGPLQFEALSMHEQVQRLDIEALRGMLRHMGQSYRTALRASDVGEMEDALQEQQTELLQQAAPRLVAALPSYQMKLEATYQGQTGHVTYGAEIKQAPTPAQMAEGGWLPALMQGGALNASLRLPKAWLSPLLQAGGKPAMDDDELQGMLAMAQAVGYVRTEGEQIASDLALQGGQWTLNGRTVASPLDLPD</sequence>
<dbReference type="OrthoDB" id="8831594at2"/>
<keyword evidence="4" id="KW-1185">Reference proteome</keyword>
<dbReference type="AlphaFoldDB" id="A0A2P1NKP5"/>
<evidence type="ECO:0000256" key="2">
    <source>
        <dbReference type="SAM" id="SignalP"/>
    </source>
</evidence>
<feature type="compositionally biased region" description="Acidic residues" evidence="1">
    <location>
        <begin position="220"/>
        <end position="235"/>
    </location>
</feature>
<dbReference type="RefSeq" id="WP_106846186.1">
    <property type="nucleotide sequence ID" value="NZ_CP027792.1"/>
</dbReference>
<name>A0A2P1NKP5_9BURK</name>
<keyword evidence="2" id="KW-0732">Signal</keyword>
<reference evidence="4" key="1">
    <citation type="submission" date="2018-03" db="EMBL/GenBank/DDBJ databases">
        <title>Genome sequencing of Melaminivora sp. strain SC2-7.</title>
        <authorList>
            <person name="Kim S.-J."/>
            <person name="Heo J."/>
            <person name="Ahn J.-H."/>
            <person name="Kwon S.-W."/>
        </authorList>
    </citation>
    <scope>NUCLEOTIDE SEQUENCE [LARGE SCALE GENOMIC DNA]</scope>
    <source>
        <strain evidence="4">SC2-7</strain>
    </source>
</reference>
<evidence type="ECO:0000313" key="4">
    <source>
        <dbReference type="Proteomes" id="UP000241829"/>
    </source>
</evidence>
<dbReference type="KEGG" id="melm:C7H73_08170"/>
<dbReference type="EMBL" id="CP027792">
    <property type="protein sequence ID" value="AVP57634.1"/>
    <property type="molecule type" value="Genomic_DNA"/>
</dbReference>
<dbReference type="InterPro" id="IPR010352">
    <property type="entry name" value="DUF945"/>
</dbReference>
<feature type="compositionally biased region" description="Acidic residues" evidence="1">
    <location>
        <begin position="81"/>
        <end position="91"/>
    </location>
</feature>
<protein>
    <submittedName>
        <fullName evidence="3">DUF945 domain-containing protein</fullName>
    </submittedName>
</protein>
<feature type="region of interest" description="Disordered" evidence="1">
    <location>
        <begin position="213"/>
        <end position="240"/>
    </location>
</feature>
<feature type="region of interest" description="Disordered" evidence="1">
    <location>
        <begin position="79"/>
        <end position="104"/>
    </location>
</feature>
<feature type="signal peptide" evidence="2">
    <location>
        <begin position="1"/>
        <end position="22"/>
    </location>
</feature>
<dbReference type="Pfam" id="PF06097">
    <property type="entry name" value="DUF945"/>
    <property type="match status" value="1"/>
</dbReference>
<proteinExistence type="predicted"/>
<dbReference type="Proteomes" id="UP000241829">
    <property type="component" value="Chromosome"/>
</dbReference>
<evidence type="ECO:0000256" key="1">
    <source>
        <dbReference type="SAM" id="MobiDB-lite"/>
    </source>
</evidence>
<feature type="chain" id="PRO_5015156986" evidence="2">
    <location>
        <begin position="23"/>
        <end position="541"/>
    </location>
</feature>